<name>A0ABR4ZPV2_9FLAO</name>
<comment type="caution">
    <text evidence="1">The sequence shown here is derived from an EMBL/GenBank/DDBJ whole genome shotgun (WGS) entry which is preliminary data.</text>
</comment>
<dbReference type="EMBL" id="JSYK01000003">
    <property type="protein sequence ID" value="KIA82779.1"/>
    <property type="molecule type" value="Genomic_DNA"/>
</dbReference>
<proteinExistence type="predicted"/>
<dbReference type="Proteomes" id="UP000031275">
    <property type="component" value="Unassembled WGS sequence"/>
</dbReference>
<evidence type="ECO:0000313" key="1">
    <source>
        <dbReference type="EMBL" id="KIA82779.1"/>
    </source>
</evidence>
<evidence type="ECO:0000313" key="2">
    <source>
        <dbReference type="Proteomes" id="UP000031275"/>
    </source>
</evidence>
<reference evidence="1 2" key="1">
    <citation type="submission" date="2014-10" db="EMBL/GenBank/DDBJ databases">
        <title>Kaistella solincola genome.</title>
        <authorList>
            <person name="Newman J.D."/>
        </authorList>
    </citation>
    <scope>NUCLEOTIDE SEQUENCE [LARGE SCALE GENOMIC DNA]</scope>
    <source>
        <strain evidence="1 2">DSM 22468</strain>
    </source>
</reference>
<gene>
    <name evidence="1" type="ORF">OA84_04080</name>
</gene>
<sequence length="65" mass="7560">MPLKAAFFWSYVTAITLKNSACFLVFSQNGLFGQLHFVKTFSKKHNFLTVISPNFSFFHFCLKFN</sequence>
<protein>
    <recommendedName>
        <fullName evidence="3">Secreted protein</fullName>
    </recommendedName>
</protein>
<accession>A0ABR4ZPV2</accession>
<evidence type="ECO:0008006" key="3">
    <source>
        <dbReference type="Google" id="ProtNLM"/>
    </source>
</evidence>
<keyword evidence="2" id="KW-1185">Reference proteome</keyword>
<organism evidence="1 2">
    <name type="scientific">Kaistella solincola</name>
    <dbReference type="NCBI Taxonomy" id="510955"/>
    <lineage>
        <taxon>Bacteria</taxon>
        <taxon>Pseudomonadati</taxon>
        <taxon>Bacteroidota</taxon>
        <taxon>Flavobacteriia</taxon>
        <taxon>Flavobacteriales</taxon>
        <taxon>Weeksellaceae</taxon>
        <taxon>Chryseobacterium group</taxon>
        <taxon>Kaistella</taxon>
    </lineage>
</organism>